<name>A0A7G5XC99_9BACT</name>
<evidence type="ECO:0000313" key="1">
    <source>
        <dbReference type="EMBL" id="QNA43102.1"/>
    </source>
</evidence>
<dbReference type="RefSeq" id="WP_182801367.1">
    <property type="nucleotide sequence ID" value="NZ_CP060007.1"/>
</dbReference>
<dbReference type="AlphaFoldDB" id="A0A7G5XC99"/>
<sequence length="126" mass="14557">MFTQTWKKYLPVILILMKRASQEDQVLKVNQTDFERAAGGRKIKFSFGNVELKKAKLNSQAKHSPFAKDFATVMQEDDLTRGFLLQRWFEFSMSTDFQLTIKQHPLEAEPSQDTAELENNEVALAE</sequence>
<dbReference type="KEGG" id="lacs:H4075_13535"/>
<accession>A0A7G5XC99</accession>
<dbReference type="EMBL" id="CP060007">
    <property type="protein sequence ID" value="QNA43102.1"/>
    <property type="molecule type" value="Genomic_DNA"/>
</dbReference>
<gene>
    <name evidence="1" type="ORF">H4075_13535</name>
</gene>
<protein>
    <submittedName>
        <fullName evidence="1">Uncharacterized protein</fullName>
    </submittedName>
</protein>
<proteinExistence type="predicted"/>
<organism evidence="1 2">
    <name type="scientific">Lacibacter sediminis</name>
    <dbReference type="NCBI Taxonomy" id="2760713"/>
    <lineage>
        <taxon>Bacteria</taxon>
        <taxon>Pseudomonadati</taxon>
        <taxon>Bacteroidota</taxon>
        <taxon>Chitinophagia</taxon>
        <taxon>Chitinophagales</taxon>
        <taxon>Chitinophagaceae</taxon>
        <taxon>Lacibacter</taxon>
    </lineage>
</organism>
<reference evidence="2" key="1">
    <citation type="submission" date="2020-08" db="EMBL/GenBank/DDBJ databases">
        <title>Lacibacter sp. S13-6-6 genome sequencing.</title>
        <authorList>
            <person name="Jin L."/>
        </authorList>
    </citation>
    <scope>NUCLEOTIDE SEQUENCE [LARGE SCALE GENOMIC DNA]</scope>
    <source>
        <strain evidence="2">S13-6-6</strain>
    </source>
</reference>
<dbReference type="Proteomes" id="UP000515344">
    <property type="component" value="Chromosome"/>
</dbReference>
<evidence type="ECO:0000313" key="2">
    <source>
        <dbReference type="Proteomes" id="UP000515344"/>
    </source>
</evidence>
<keyword evidence="2" id="KW-1185">Reference proteome</keyword>